<dbReference type="Proteomes" id="UP000184048">
    <property type="component" value="Unassembled WGS sequence"/>
</dbReference>
<dbReference type="AlphaFoldDB" id="A0A1M4U1Z8"/>
<accession>A0A1M4U1Z8</accession>
<reference evidence="2 3" key="1">
    <citation type="submission" date="2016-11" db="EMBL/GenBank/DDBJ databases">
        <authorList>
            <person name="Jaros S."/>
            <person name="Januszkiewicz K."/>
            <person name="Wedrychowicz H."/>
        </authorList>
    </citation>
    <scope>NUCLEOTIDE SEQUENCE [LARGE SCALE GENOMIC DNA]</scope>
    <source>
        <strain evidence="2 3">DSM 18119</strain>
    </source>
</reference>
<keyword evidence="1" id="KW-0812">Transmembrane</keyword>
<feature type="transmembrane region" description="Helical" evidence="1">
    <location>
        <begin position="290"/>
        <end position="313"/>
    </location>
</feature>
<dbReference type="RefSeq" id="WP_072833666.1">
    <property type="nucleotide sequence ID" value="NZ_FQUU01000002.1"/>
</dbReference>
<organism evidence="2 3">
    <name type="scientific">Flavisolibacter ginsengisoli DSM 18119</name>
    <dbReference type="NCBI Taxonomy" id="1121884"/>
    <lineage>
        <taxon>Bacteria</taxon>
        <taxon>Pseudomonadati</taxon>
        <taxon>Bacteroidota</taxon>
        <taxon>Chitinophagia</taxon>
        <taxon>Chitinophagales</taxon>
        <taxon>Chitinophagaceae</taxon>
        <taxon>Flavisolibacter</taxon>
    </lineage>
</organism>
<feature type="transmembrane region" description="Helical" evidence="1">
    <location>
        <begin position="233"/>
        <end position="252"/>
    </location>
</feature>
<sequence length="356" mass="41997">MSHQQLRKENNCLNCGAIVNDRFCSICGQENIETKQNFWSLFTHFIYDVFHFDGKFFDTLKFLLFKPGFVPLEYTKGKRQNYLDPIRMYLFTSALFFLVFFSVADPGEAINISSQQQLSKIERYNFATSANKQLSRHPSDSLLRNQIDLVLDSSYSIYLLKDSIGTITDTTFPVIYHGQSYLFRAKKERSTFTSSSGWLGKKAVEKWQRYKEKYGDDQNAIVKELIRSFLHKMPYILFVSLPFFALLLKLLYLRRKNFYYSDHAVFTLYHYIFSFLILLLFFIINKIETLSGWSFLSTIDILLFLCGGIYLLIAMKRFYQQSWKKTIGKFVILNLFGFLIFCLLMFVFIIFSFIQL</sequence>
<keyword evidence="3" id="KW-1185">Reference proteome</keyword>
<dbReference type="Pfam" id="PF12412">
    <property type="entry name" value="DUF3667"/>
    <property type="match status" value="1"/>
</dbReference>
<evidence type="ECO:0008006" key="4">
    <source>
        <dbReference type="Google" id="ProtNLM"/>
    </source>
</evidence>
<feature type="transmembrane region" description="Helical" evidence="1">
    <location>
        <begin position="86"/>
        <end position="104"/>
    </location>
</feature>
<protein>
    <recommendedName>
        <fullName evidence="4">DUF3667 domain-containing protein</fullName>
    </recommendedName>
</protein>
<evidence type="ECO:0000256" key="1">
    <source>
        <dbReference type="SAM" id="Phobius"/>
    </source>
</evidence>
<name>A0A1M4U1Z8_9BACT</name>
<evidence type="ECO:0000313" key="2">
    <source>
        <dbReference type="EMBL" id="SHE50616.1"/>
    </source>
</evidence>
<proteinExistence type="predicted"/>
<feature type="transmembrane region" description="Helical" evidence="1">
    <location>
        <begin position="264"/>
        <end position="284"/>
    </location>
</feature>
<dbReference type="STRING" id="1121884.SAMN02745131_00493"/>
<evidence type="ECO:0000313" key="3">
    <source>
        <dbReference type="Proteomes" id="UP000184048"/>
    </source>
</evidence>
<gene>
    <name evidence="2" type="ORF">SAMN02745131_00493</name>
</gene>
<dbReference type="OrthoDB" id="675873at2"/>
<keyword evidence="1" id="KW-0472">Membrane</keyword>
<keyword evidence="1" id="KW-1133">Transmembrane helix</keyword>
<dbReference type="EMBL" id="FQUU01000002">
    <property type="protein sequence ID" value="SHE50616.1"/>
    <property type="molecule type" value="Genomic_DNA"/>
</dbReference>
<feature type="transmembrane region" description="Helical" evidence="1">
    <location>
        <begin position="333"/>
        <end position="354"/>
    </location>
</feature>
<dbReference type="InterPro" id="IPR022134">
    <property type="entry name" value="DUF3667"/>
</dbReference>